<keyword evidence="1" id="KW-1133">Transmembrane helix</keyword>
<organism evidence="2 3">
    <name type="scientific">Glycocaulis alkaliphilus</name>
    <dbReference type="NCBI Taxonomy" id="1434191"/>
    <lineage>
        <taxon>Bacteria</taxon>
        <taxon>Pseudomonadati</taxon>
        <taxon>Pseudomonadota</taxon>
        <taxon>Alphaproteobacteria</taxon>
        <taxon>Maricaulales</taxon>
        <taxon>Maricaulaceae</taxon>
        <taxon>Glycocaulis</taxon>
    </lineage>
</organism>
<evidence type="ECO:0000313" key="2">
    <source>
        <dbReference type="EMBL" id="AZU04412.1"/>
    </source>
</evidence>
<accession>A0A3T0EAT9</accession>
<evidence type="ECO:0000313" key="3">
    <source>
        <dbReference type="Proteomes" id="UP000286954"/>
    </source>
</evidence>
<keyword evidence="1" id="KW-0472">Membrane</keyword>
<proteinExistence type="predicted"/>
<protein>
    <submittedName>
        <fullName evidence="2">Uncharacterized protein</fullName>
    </submittedName>
</protein>
<dbReference type="AlphaFoldDB" id="A0A3T0EAT9"/>
<keyword evidence="1" id="KW-0812">Transmembrane</keyword>
<dbReference type="KEGG" id="gak:X907_1888"/>
<gene>
    <name evidence="2" type="ORF">X907_1888</name>
</gene>
<dbReference type="Proteomes" id="UP000286954">
    <property type="component" value="Chromosome"/>
</dbReference>
<evidence type="ECO:0000256" key="1">
    <source>
        <dbReference type="SAM" id="Phobius"/>
    </source>
</evidence>
<dbReference type="EMBL" id="CP018911">
    <property type="protein sequence ID" value="AZU04412.1"/>
    <property type="molecule type" value="Genomic_DNA"/>
</dbReference>
<feature type="transmembrane region" description="Helical" evidence="1">
    <location>
        <begin position="383"/>
        <end position="407"/>
    </location>
</feature>
<feature type="transmembrane region" description="Helical" evidence="1">
    <location>
        <begin position="44"/>
        <end position="66"/>
    </location>
</feature>
<keyword evidence="3" id="KW-1185">Reference proteome</keyword>
<sequence length="432" mass="46057">MRKGESVARGSKYSLRRIEARARRVRTLREAGLGRRVLWRSWQLAASSVRPAVFVLLVSLAGFWVFDGLRHLNPTADATTRAGRVNDAFVSLAPDAAAASSLWSRELEVAMQPRAGLPPDNALAASLLAAFEPIAGRERFSSMLWAELHARPPREAEAVLRALPVWVRTRELETAWASRAPQPDTQIASVMAPAAVRARLDRASRLYDALELSQAAFFAGHEEGALNLALLPGLSSGTGEMWLASDGAVLLDDCSGAQALACALARIGRDTGAGQGARILRAALLTGHAGEAFAASLQSAEGDTLQAVASELGAVARYTSNIDAIRLTALLETPQDAARLRRLSLEAGPRTLALAHFHGRDALALDRGEQAGSRITAEAWERFVLAGVFAALAFGIVLAALVSAFSVRVTGRAGLGQRIDIAMRELLLGRKT</sequence>
<name>A0A3T0EAT9_9PROT</name>
<reference evidence="2 3" key="1">
    <citation type="submission" date="2016-12" db="EMBL/GenBank/DDBJ databases">
        <title>The genome of dimorphic prosthecate Glycocaulis alkaliphilus 6b-8t, isolated from crude oil dictates its adaptability in petroleum environments.</title>
        <authorList>
            <person name="Wu X.-L."/>
            <person name="Geng S."/>
        </authorList>
    </citation>
    <scope>NUCLEOTIDE SEQUENCE [LARGE SCALE GENOMIC DNA]</scope>
    <source>
        <strain evidence="2 3">6B-8</strain>
    </source>
</reference>